<proteinExistence type="predicted"/>
<dbReference type="PANTHER" id="PTHR39951">
    <property type="entry name" value="FI22632P1"/>
    <property type="match status" value="1"/>
</dbReference>
<sequence>MNNVILSICVCALLYRPTASDHVGPIGEFLRTNLVGQPVIHEKQTWVFDPEVAKRRRKQFIALHGDKGEKLIERLGLGIDGYDEERLQFQRERDEGHLGGLNAFLP</sequence>
<comment type="caution">
    <text evidence="2">The sequence shown here is derived from an EMBL/GenBank/DDBJ whole genome shotgun (WGS) entry which is preliminary data.</text>
</comment>
<organism evidence="2 3">
    <name type="scientific">Parnassius apollo</name>
    <name type="common">Apollo butterfly</name>
    <name type="synonym">Papilio apollo</name>
    <dbReference type="NCBI Taxonomy" id="110799"/>
    <lineage>
        <taxon>Eukaryota</taxon>
        <taxon>Metazoa</taxon>
        <taxon>Ecdysozoa</taxon>
        <taxon>Arthropoda</taxon>
        <taxon>Hexapoda</taxon>
        <taxon>Insecta</taxon>
        <taxon>Pterygota</taxon>
        <taxon>Neoptera</taxon>
        <taxon>Endopterygota</taxon>
        <taxon>Lepidoptera</taxon>
        <taxon>Glossata</taxon>
        <taxon>Ditrysia</taxon>
        <taxon>Papilionoidea</taxon>
        <taxon>Papilionidae</taxon>
        <taxon>Parnassiinae</taxon>
        <taxon>Parnassini</taxon>
        <taxon>Parnassius</taxon>
        <taxon>Parnassius</taxon>
    </lineage>
</organism>
<feature type="signal peptide" evidence="1">
    <location>
        <begin position="1"/>
        <end position="20"/>
    </location>
</feature>
<dbReference type="OrthoDB" id="7677333at2759"/>
<evidence type="ECO:0000256" key="1">
    <source>
        <dbReference type="SAM" id="SignalP"/>
    </source>
</evidence>
<dbReference type="PANTHER" id="PTHR39951:SF2">
    <property type="entry name" value="IP05660P"/>
    <property type="match status" value="1"/>
</dbReference>
<evidence type="ECO:0000313" key="3">
    <source>
        <dbReference type="Proteomes" id="UP000691718"/>
    </source>
</evidence>
<accession>A0A8S3XME2</accession>
<dbReference type="EMBL" id="CAJQZP010001217">
    <property type="protein sequence ID" value="CAG5030817.1"/>
    <property type="molecule type" value="Genomic_DNA"/>
</dbReference>
<feature type="chain" id="PRO_5035861315" evidence="1">
    <location>
        <begin position="21"/>
        <end position="106"/>
    </location>
</feature>
<protein>
    <submittedName>
        <fullName evidence="2">(apollo) hypothetical protein</fullName>
    </submittedName>
</protein>
<gene>
    <name evidence="2" type="ORF">PAPOLLO_LOCUS19554</name>
</gene>
<evidence type="ECO:0000313" key="2">
    <source>
        <dbReference type="EMBL" id="CAG5030817.1"/>
    </source>
</evidence>
<reference evidence="2" key="1">
    <citation type="submission" date="2021-04" db="EMBL/GenBank/DDBJ databases">
        <authorList>
            <person name="Tunstrom K."/>
        </authorList>
    </citation>
    <scope>NUCLEOTIDE SEQUENCE</scope>
</reference>
<dbReference type="AlphaFoldDB" id="A0A8S3XME2"/>
<name>A0A8S3XME2_PARAO</name>
<dbReference type="Proteomes" id="UP000691718">
    <property type="component" value="Unassembled WGS sequence"/>
</dbReference>
<keyword evidence="1" id="KW-0732">Signal</keyword>
<keyword evidence="3" id="KW-1185">Reference proteome</keyword>